<dbReference type="EMBL" id="OC318724">
    <property type="protein sequence ID" value="CAD7403041.1"/>
    <property type="molecule type" value="Genomic_DNA"/>
</dbReference>
<feature type="region of interest" description="Disordered" evidence="1">
    <location>
        <begin position="235"/>
        <end position="256"/>
    </location>
</feature>
<name>A0A7R9H087_TIMCR</name>
<accession>A0A7R9H087</accession>
<reference evidence="2" key="1">
    <citation type="submission" date="2020-11" db="EMBL/GenBank/DDBJ databases">
        <authorList>
            <person name="Tran Van P."/>
        </authorList>
    </citation>
    <scope>NUCLEOTIDE SEQUENCE</scope>
</reference>
<evidence type="ECO:0000313" key="2">
    <source>
        <dbReference type="EMBL" id="CAD7403041.1"/>
    </source>
</evidence>
<sequence length="256" mass="28285">MARSHELNSPGRWDGCYPLTPSDCLQEVYTSAVLVLSERFINYRAVAPPICSMISLLPPPRVAEGPRTPSASPQLGLEHHLPCSEVELLLWGDGGSLPVEHPMAAHMLRALRRIAALNRWAVVFVPPGSPSDRCPDPSPANTVVSASHWLGRVRYAMTGPLSIHCIRFLWIHITPCDGRRTLKHNKVLWLRDTQRVTTRCFKGLGVHDFNMGGGRGSLALSFNIGLVGHKIFHREASDPPPSAHQHFHTSSVTTHM</sequence>
<protein>
    <submittedName>
        <fullName evidence="2">Uncharacterized protein</fullName>
    </submittedName>
</protein>
<dbReference type="AlphaFoldDB" id="A0A7R9H087"/>
<organism evidence="2">
    <name type="scientific">Timema cristinae</name>
    <name type="common">Walking stick</name>
    <dbReference type="NCBI Taxonomy" id="61476"/>
    <lineage>
        <taxon>Eukaryota</taxon>
        <taxon>Metazoa</taxon>
        <taxon>Ecdysozoa</taxon>
        <taxon>Arthropoda</taxon>
        <taxon>Hexapoda</taxon>
        <taxon>Insecta</taxon>
        <taxon>Pterygota</taxon>
        <taxon>Neoptera</taxon>
        <taxon>Polyneoptera</taxon>
        <taxon>Phasmatodea</taxon>
        <taxon>Timematodea</taxon>
        <taxon>Timematoidea</taxon>
        <taxon>Timematidae</taxon>
        <taxon>Timema</taxon>
    </lineage>
</organism>
<proteinExistence type="predicted"/>
<gene>
    <name evidence="2" type="ORF">TCEB3V08_LOCUS6783</name>
</gene>
<evidence type="ECO:0000256" key="1">
    <source>
        <dbReference type="SAM" id="MobiDB-lite"/>
    </source>
</evidence>